<dbReference type="PROSITE" id="PS50893">
    <property type="entry name" value="ABC_TRANSPORTER_2"/>
    <property type="match status" value="1"/>
</dbReference>
<dbReference type="PANTHER" id="PTHR43582:SF2">
    <property type="entry name" value="LINEARMYCIN RESISTANCE ATP-BINDING PROTEIN LNRL"/>
    <property type="match status" value="1"/>
</dbReference>
<evidence type="ECO:0000259" key="1">
    <source>
        <dbReference type="PROSITE" id="PS50893"/>
    </source>
</evidence>
<dbReference type="InterPro" id="IPR003439">
    <property type="entry name" value="ABC_transporter-like_ATP-bd"/>
</dbReference>
<dbReference type="Gene3D" id="3.40.50.300">
    <property type="entry name" value="P-loop containing nucleotide triphosphate hydrolases"/>
    <property type="match status" value="1"/>
</dbReference>
<organism evidence="2 3">
    <name type="scientific">Streptosporangium longisporum</name>
    <dbReference type="NCBI Taxonomy" id="46187"/>
    <lineage>
        <taxon>Bacteria</taxon>
        <taxon>Bacillati</taxon>
        <taxon>Actinomycetota</taxon>
        <taxon>Actinomycetes</taxon>
        <taxon>Streptosporangiales</taxon>
        <taxon>Streptosporangiaceae</taxon>
        <taxon>Streptosporangium</taxon>
    </lineage>
</organism>
<proteinExistence type="predicted"/>
<dbReference type="GO" id="GO:0005524">
    <property type="term" value="F:ATP binding"/>
    <property type="evidence" value="ECO:0007669"/>
    <property type="project" value="UniProtKB-KW"/>
</dbReference>
<dbReference type="EMBL" id="BAAAWD010000011">
    <property type="protein sequence ID" value="GAA3014349.1"/>
    <property type="molecule type" value="Genomic_DNA"/>
</dbReference>
<gene>
    <name evidence="2" type="ORF">GCM10017559_42050</name>
</gene>
<reference evidence="3" key="1">
    <citation type="journal article" date="2019" name="Int. J. Syst. Evol. Microbiol.">
        <title>The Global Catalogue of Microorganisms (GCM) 10K type strain sequencing project: providing services to taxonomists for standard genome sequencing and annotation.</title>
        <authorList>
            <consortium name="The Broad Institute Genomics Platform"/>
            <consortium name="The Broad Institute Genome Sequencing Center for Infectious Disease"/>
            <person name="Wu L."/>
            <person name="Ma J."/>
        </authorList>
    </citation>
    <scope>NUCLEOTIDE SEQUENCE [LARGE SCALE GENOMIC DNA]</scope>
    <source>
        <strain evidence="3">JCM 3106</strain>
    </source>
</reference>
<evidence type="ECO:0000313" key="2">
    <source>
        <dbReference type="EMBL" id="GAA3014349.1"/>
    </source>
</evidence>
<comment type="caution">
    <text evidence="2">The sequence shown here is derived from an EMBL/GenBank/DDBJ whole genome shotgun (WGS) entry which is preliminary data.</text>
</comment>
<dbReference type="Pfam" id="PF00005">
    <property type="entry name" value="ABC_tran"/>
    <property type="match status" value="1"/>
</dbReference>
<dbReference type="InterPro" id="IPR017871">
    <property type="entry name" value="ABC_transporter-like_CS"/>
</dbReference>
<sequence length="264" mass="28811">MIVGVVERDEGTVVIDGRPHDARNTKTKALIGYVPQELALYQDLTARQNLWFFAQLHGLRGRQGKSKVSEVLETIGLADRADEAVSGYSGGMARRLNIGIGLLNRPRLLILDEPTAGVDPQSRNSILESVQRLAAEGVAVLYTTHYMEEAERLCDRVGIVDLGQMKAEGTRRELVDMVGENDQVLLQVDGDLDRVRRALADAPQVRQVSGEGSRVDLLVEGARAVLPRLFEVVAGAGAAVRSAEVREPDLEAVFLHLTGKALRD</sequence>
<evidence type="ECO:0000313" key="3">
    <source>
        <dbReference type="Proteomes" id="UP001499930"/>
    </source>
</evidence>
<dbReference type="PROSITE" id="PS00211">
    <property type="entry name" value="ABC_TRANSPORTER_1"/>
    <property type="match status" value="1"/>
</dbReference>
<keyword evidence="2" id="KW-0067">ATP-binding</keyword>
<accession>A0ABP6KNS3</accession>
<keyword evidence="2" id="KW-0547">Nucleotide-binding</keyword>
<name>A0ABP6KNS3_9ACTN</name>
<protein>
    <submittedName>
        <fullName evidence="2">ABC transporter ATP-binding protein</fullName>
    </submittedName>
</protein>
<dbReference type="Proteomes" id="UP001499930">
    <property type="component" value="Unassembled WGS sequence"/>
</dbReference>
<dbReference type="SUPFAM" id="SSF52540">
    <property type="entry name" value="P-loop containing nucleoside triphosphate hydrolases"/>
    <property type="match status" value="1"/>
</dbReference>
<dbReference type="InterPro" id="IPR027417">
    <property type="entry name" value="P-loop_NTPase"/>
</dbReference>
<feature type="domain" description="ABC transporter" evidence="1">
    <location>
        <begin position="1"/>
        <end position="187"/>
    </location>
</feature>
<keyword evidence="3" id="KW-1185">Reference proteome</keyword>
<dbReference type="PANTHER" id="PTHR43582">
    <property type="entry name" value="LINEARMYCIN RESISTANCE ATP-BINDING PROTEIN LNRL"/>
    <property type="match status" value="1"/>
</dbReference>